<feature type="compositionally biased region" description="Basic and acidic residues" evidence="1">
    <location>
        <begin position="571"/>
        <end position="581"/>
    </location>
</feature>
<dbReference type="SMART" id="SM00736">
    <property type="entry name" value="CADG"/>
    <property type="match status" value="3"/>
</dbReference>
<dbReference type="SUPFAM" id="SSF49313">
    <property type="entry name" value="Cadherin-like"/>
    <property type="match status" value="3"/>
</dbReference>
<feature type="domain" description="Dystroglycan-type cadherin-like" evidence="3">
    <location>
        <begin position="340"/>
        <end position="430"/>
    </location>
</feature>
<gene>
    <name evidence="4" type="ORF">CLIB1423_07S00584</name>
</gene>
<evidence type="ECO:0000256" key="2">
    <source>
        <dbReference type="SAM" id="Phobius"/>
    </source>
</evidence>
<keyword evidence="2" id="KW-0812">Transmembrane</keyword>
<evidence type="ECO:0000313" key="4">
    <source>
        <dbReference type="EMBL" id="CAH2352485.1"/>
    </source>
</evidence>
<dbReference type="EMBL" id="CAKXYY010000007">
    <property type="protein sequence ID" value="CAH2352485.1"/>
    <property type="molecule type" value="Genomic_DNA"/>
</dbReference>
<organism evidence="4 5">
    <name type="scientific">[Candida] railenensis</name>
    <dbReference type="NCBI Taxonomy" id="45579"/>
    <lineage>
        <taxon>Eukaryota</taxon>
        <taxon>Fungi</taxon>
        <taxon>Dikarya</taxon>
        <taxon>Ascomycota</taxon>
        <taxon>Saccharomycotina</taxon>
        <taxon>Pichiomycetes</taxon>
        <taxon>Debaryomycetaceae</taxon>
        <taxon>Kurtzmaniella</taxon>
    </lineage>
</organism>
<dbReference type="Gene3D" id="2.60.40.10">
    <property type="entry name" value="Immunoglobulins"/>
    <property type="match status" value="3"/>
</dbReference>
<feature type="region of interest" description="Disordered" evidence="1">
    <location>
        <begin position="857"/>
        <end position="892"/>
    </location>
</feature>
<name>A0A9P0QPE9_9ASCO</name>
<dbReference type="GO" id="GO:0016020">
    <property type="term" value="C:membrane"/>
    <property type="evidence" value="ECO:0007669"/>
    <property type="project" value="InterPro"/>
</dbReference>
<dbReference type="Pfam" id="PF05345">
    <property type="entry name" value="He_PIG"/>
    <property type="match status" value="1"/>
</dbReference>
<feature type="region of interest" description="Disordered" evidence="1">
    <location>
        <begin position="737"/>
        <end position="801"/>
    </location>
</feature>
<comment type="caution">
    <text evidence="4">The sequence shown here is derived from an EMBL/GenBank/DDBJ whole genome shotgun (WGS) entry which is preliminary data.</text>
</comment>
<accession>A0A9P0QPE9</accession>
<dbReference type="InterPro" id="IPR015919">
    <property type="entry name" value="Cadherin-like_sf"/>
</dbReference>
<dbReference type="Pfam" id="PF04478">
    <property type="entry name" value="Mid2"/>
    <property type="match status" value="1"/>
</dbReference>
<keyword evidence="2" id="KW-0472">Membrane</keyword>
<feature type="compositionally biased region" description="Basic and acidic residues" evidence="1">
    <location>
        <begin position="762"/>
        <end position="785"/>
    </location>
</feature>
<evidence type="ECO:0000256" key="1">
    <source>
        <dbReference type="SAM" id="MobiDB-lite"/>
    </source>
</evidence>
<dbReference type="InterPro" id="IPR007567">
    <property type="entry name" value="Mid2_dom"/>
</dbReference>
<dbReference type="InterPro" id="IPR013783">
    <property type="entry name" value="Ig-like_fold"/>
</dbReference>
<reference evidence="4" key="1">
    <citation type="submission" date="2022-03" db="EMBL/GenBank/DDBJ databases">
        <authorList>
            <person name="Legras J.-L."/>
            <person name="Devillers H."/>
            <person name="Grondin C."/>
        </authorList>
    </citation>
    <scope>NUCLEOTIDE SEQUENCE</scope>
    <source>
        <strain evidence="4">CLIB 1423</strain>
    </source>
</reference>
<dbReference type="InterPro" id="IPR006644">
    <property type="entry name" value="Cadg"/>
</dbReference>
<proteinExistence type="predicted"/>
<feature type="transmembrane region" description="Helical" evidence="2">
    <location>
        <begin position="473"/>
        <end position="497"/>
    </location>
</feature>
<dbReference type="OrthoDB" id="41532at2759"/>
<protein>
    <submittedName>
        <fullName evidence="4">Axial budding pattern protein 2</fullName>
    </submittedName>
</protein>
<feature type="domain" description="Dystroglycan-type cadherin-like" evidence="3">
    <location>
        <begin position="135"/>
        <end position="243"/>
    </location>
</feature>
<sequence>MVHLVFITFLTYYLSIVGASLYVGFPFSEQLPDVARVDEDYNFQMANITYKSTGGSVSYSATNLPDWLSFDESTRTFSGVPSSGDVSSSVSITLTGVDSADGSTISNNYTIIVSSEPGLALSSNDVMFTEISQYGRTNGENGLVVNAGQTFDIKFDSSTFKLDKNSTREIVAYYGRSIDRSSLPNWIRFDEDELSFSGTVPTVTSDIAPSIDYGFSFIATDYEGYAGAVGNFYLVVGAHELSTNLNESIKINGTLNTDFDVTVPIFTSVYQDGVLISQENISSVYSDSLPDYVTLNTGNYSLTGVFPETSQYENFTIIVEDKYGNSIDMPYSFDALGSAFTVDDLPNVNITKGQWLDYQLLDSLFTESNETNVTVSYSADWLTFNQDNTTFLGTVPKDFDKISVKVTATNEFDSDEKSFNFIGVSGNKTTNSTSSTSSSSSSSSSSTASSTSSSSASHGSKSSKSSLTNKQKLAIGLGVGIPVFLIICALLLFFCCYRRRNNDKREKDKFYDKHIVPVKNLDYEKGGAAGGKKKRRKDQEPELDGPGFGTTVDNDDHDEDPHQLSALNVLKLDEKKKDNSDSKSTSSSLTQVESEYSNYFDASERPVKSWRAGGEGDNVLGNALGSATLGAAATAAAVKYSNMNDEDHNKNRQSVGTMSTVNTENLFSVRLVEDHSNRDSNQSSFGSGGFGGQQYLTETSINTILKRDESGNIQRLDSDGNIVDSNISPREAALEVAAGSSEPLKPRLSRSASSNLDILAEENSKDRSHDESTIYHSTGDREHSEAANTTNNSTIPQNTNDVHTEHSFNLLSRFNNSASSSAANSDQQLNSRLYGSENSLVDEFKAVHNDDGELQWSEANTDSQNNSTSYLQQQQQQHQNEFSNANHSMDDDNLTSQISAMKDQFPNNSNPEINHRYSSTSLGRKAKLVEFTRKGSLRDAAKLSSEHNYFSGQTAYIHDDDSE</sequence>
<dbReference type="Proteomes" id="UP000837801">
    <property type="component" value="Unassembled WGS sequence"/>
</dbReference>
<dbReference type="AlphaFoldDB" id="A0A9P0QPE9"/>
<feature type="region of interest" description="Disordered" evidence="1">
    <location>
        <begin position="428"/>
        <end position="465"/>
    </location>
</feature>
<evidence type="ECO:0000313" key="5">
    <source>
        <dbReference type="Proteomes" id="UP000837801"/>
    </source>
</evidence>
<feature type="region of interest" description="Disordered" evidence="1">
    <location>
        <begin position="523"/>
        <end position="593"/>
    </location>
</feature>
<dbReference type="GO" id="GO:0005509">
    <property type="term" value="F:calcium ion binding"/>
    <property type="evidence" value="ECO:0007669"/>
    <property type="project" value="InterPro"/>
</dbReference>
<keyword evidence="2" id="KW-1133">Transmembrane helix</keyword>
<keyword evidence="5" id="KW-1185">Reference proteome</keyword>
<feature type="domain" description="Dystroglycan-type cadherin-like" evidence="3">
    <location>
        <begin position="22"/>
        <end position="120"/>
    </location>
</feature>
<evidence type="ECO:0000259" key="3">
    <source>
        <dbReference type="SMART" id="SM00736"/>
    </source>
</evidence>
<feature type="compositionally biased region" description="Polar residues" evidence="1">
    <location>
        <begin position="786"/>
        <end position="801"/>
    </location>
</feature>
<feature type="compositionally biased region" description="Low complexity" evidence="1">
    <location>
        <begin position="863"/>
        <end position="884"/>
    </location>
</feature>